<keyword evidence="4 8" id="KW-0418">Kinase</keyword>
<keyword evidence="3" id="KW-0547">Nucleotide-binding</keyword>
<keyword evidence="2" id="KW-0808">Transferase</keyword>
<dbReference type="AlphaFoldDB" id="A0A1V9XY87"/>
<dbReference type="STRING" id="418985.A0A1V9XY87"/>
<dbReference type="InterPro" id="IPR011009">
    <property type="entry name" value="Kinase-like_dom_sf"/>
</dbReference>
<organism evidence="8 9">
    <name type="scientific">Tropilaelaps mercedesae</name>
    <dbReference type="NCBI Taxonomy" id="418985"/>
    <lineage>
        <taxon>Eukaryota</taxon>
        <taxon>Metazoa</taxon>
        <taxon>Ecdysozoa</taxon>
        <taxon>Arthropoda</taxon>
        <taxon>Chelicerata</taxon>
        <taxon>Arachnida</taxon>
        <taxon>Acari</taxon>
        <taxon>Parasitiformes</taxon>
        <taxon>Mesostigmata</taxon>
        <taxon>Gamasina</taxon>
        <taxon>Dermanyssoidea</taxon>
        <taxon>Laelapidae</taxon>
        <taxon>Tropilaelaps</taxon>
    </lineage>
</organism>
<keyword evidence="1" id="KW-0723">Serine/threonine-protein kinase</keyword>
<dbReference type="InterPro" id="IPR000719">
    <property type="entry name" value="Prot_kinase_dom"/>
</dbReference>
<evidence type="ECO:0000256" key="6">
    <source>
        <dbReference type="SAM" id="MobiDB-lite"/>
    </source>
</evidence>
<dbReference type="PANTHER" id="PTHR24353:SF37">
    <property type="entry name" value="CAMP-DEPENDENT PROTEIN KINASE CATALYTIC SUBUNIT PRKX"/>
    <property type="match status" value="1"/>
</dbReference>
<dbReference type="SMART" id="SM00220">
    <property type="entry name" value="S_TKc"/>
    <property type="match status" value="1"/>
</dbReference>
<dbReference type="SUPFAM" id="SSF56112">
    <property type="entry name" value="Protein kinase-like (PK-like)"/>
    <property type="match status" value="1"/>
</dbReference>
<comment type="caution">
    <text evidence="8">The sequence shown here is derived from an EMBL/GenBank/DDBJ whole genome shotgun (WGS) entry which is preliminary data.</text>
</comment>
<evidence type="ECO:0000313" key="9">
    <source>
        <dbReference type="Proteomes" id="UP000192247"/>
    </source>
</evidence>
<evidence type="ECO:0000256" key="4">
    <source>
        <dbReference type="ARBA" id="ARBA00022777"/>
    </source>
</evidence>
<dbReference type="PROSITE" id="PS50011">
    <property type="entry name" value="PROTEIN_KINASE_DOM"/>
    <property type="match status" value="1"/>
</dbReference>
<feature type="domain" description="Protein kinase" evidence="7">
    <location>
        <begin position="66"/>
        <end position="320"/>
    </location>
</feature>
<feature type="region of interest" description="Disordered" evidence="6">
    <location>
        <begin position="1"/>
        <end position="22"/>
    </location>
</feature>
<keyword evidence="5" id="KW-0067">ATP-binding</keyword>
<dbReference type="GO" id="GO:0005524">
    <property type="term" value="F:ATP binding"/>
    <property type="evidence" value="ECO:0007669"/>
    <property type="project" value="UniProtKB-KW"/>
</dbReference>
<dbReference type="Proteomes" id="UP000192247">
    <property type="component" value="Unassembled WGS sequence"/>
</dbReference>
<keyword evidence="9" id="KW-1185">Reference proteome</keyword>
<name>A0A1V9XY87_9ACAR</name>
<reference evidence="8 9" key="1">
    <citation type="journal article" date="2017" name="Gigascience">
        <title>Draft genome of the honey bee ectoparasitic mite, Tropilaelaps mercedesae, is shaped by the parasitic life history.</title>
        <authorList>
            <person name="Dong X."/>
            <person name="Armstrong S.D."/>
            <person name="Xia D."/>
            <person name="Makepeace B.L."/>
            <person name="Darby A.C."/>
            <person name="Kadowaki T."/>
        </authorList>
    </citation>
    <scope>NUCLEOTIDE SEQUENCE [LARGE SCALE GENOMIC DNA]</scope>
    <source>
        <strain evidence="8">Wuxi-XJTLU</strain>
    </source>
</reference>
<evidence type="ECO:0000259" key="7">
    <source>
        <dbReference type="PROSITE" id="PS50011"/>
    </source>
</evidence>
<dbReference type="OrthoDB" id="4062651at2759"/>
<dbReference type="InParanoid" id="A0A1V9XY87"/>
<evidence type="ECO:0000256" key="3">
    <source>
        <dbReference type="ARBA" id="ARBA00022741"/>
    </source>
</evidence>
<dbReference type="Pfam" id="PF00069">
    <property type="entry name" value="Pkinase"/>
    <property type="match status" value="1"/>
</dbReference>
<evidence type="ECO:0000256" key="1">
    <source>
        <dbReference type="ARBA" id="ARBA00022527"/>
    </source>
</evidence>
<gene>
    <name evidence="8" type="ORF">BIW11_06447</name>
</gene>
<dbReference type="PANTHER" id="PTHR24353">
    <property type="entry name" value="CYCLIC NUCLEOTIDE-DEPENDENT PROTEIN KINASE"/>
    <property type="match status" value="1"/>
</dbReference>
<evidence type="ECO:0000313" key="8">
    <source>
        <dbReference type="EMBL" id="OQR78383.1"/>
    </source>
</evidence>
<dbReference type="Gene3D" id="3.30.200.20">
    <property type="entry name" value="Phosphorylase Kinase, domain 1"/>
    <property type="match status" value="1"/>
</dbReference>
<evidence type="ECO:0000256" key="5">
    <source>
        <dbReference type="ARBA" id="ARBA00022840"/>
    </source>
</evidence>
<dbReference type="Gene3D" id="1.10.510.10">
    <property type="entry name" value="Transferase(Phosphotransferase) domain 1"/>
    <property type="match status" value="1"/>
</dbReference>
<protein>
    <submittedName>
        <fullName evidence="8">cAMP-dependent protein kinase catalytic subunit alpha-like</fullName>
    </submittedName>
</protein>
<accession>A0A1V9XY87</accession>
<evidence type="ECO:0000256" key="2">
    <source>
        <dbReference type="ARBA" id="ARBA00022679"/>
    </source>
</evidence>
<dbReference type="EMBL" id="MNPL01002297">
    <property type="protein sequence ID" value="OQR78383.1"/>
    <property type="molecule type" value="Genomic_DNA"/>
</dbReference>
<sequence length="365" mass="41232">MQRSCRQKSTSKNGDQGVQKSASINTGGSYGAFLSGKTYELKSNLDRASCTIRENDNAFAIVTSEFNIIREQHVDLHSMVVELQHKTKNTSYALKVRLRTSDTELEQRINNEVYFNGAVNFEFIVSLFLSAKDNFCAYLVSELATCGTLLELVDKYPRLQEDHVRFLLAQVVLALEYLSSADIAFRSVQAKNLLVFSDGYLKLTDFRLAKRIVPGEKTYTICGEYSYRAPEMYSPAGYMNTIDWWSLGVLAHFVFFGRIPEALAYVNDGPPKFAGNICIPATSCSDAAKLFLLSLLTIEPFQRLGVTGFGPDQLRNHKFFASIDWLCLYEKRQPSPISIPEANQGREFTKIWFRGSPPTFQMQKT</sequence>
<dbReference type="GO" id="GO:0004691">
    <property type="term" value="F:cAMP-dependent protein kinase activity"/>
    <property type="evidence" value="ECO:0007669"/>
    <property type="project" value="TreeGrafter"/>
</dbReference>
<proteinExistence type="predicted"/>
<dbReference type="GO" id="GO:0005952">
    <property type="term" value="C:cAMP-dependent protein kinase complex"/>
    <property type="evidence" value="ECO:0007669"/>
    <property type="project" value="TreeGrafter"/>
</dbReference>